<feature type="transmembrane region" description="Helical" evidence="2">
    <location>
        <begin position="73"/>
        <end position="96"/>
    </location>
</feature>
<evidence type="ECO:0000313" key="3">
    <source>
        <dbReference type="EMBL" id="MFC3493281.1"/>
    </source>
</evidence>
<evidence type="ECO:0000313" key="4">
    <source>
        <dbReference type="Proteomes" id="UP001595712"/>
    </source>
</evidence>
<reference evidence="4" key="1">
    <citation type="journal article" date="2019" name="Int. J. Syst. Evol. Microbiol.">
        <title>The Global Catalogue of Microorganisms (GCM) 10K type strain sequencing project: providing services to taxonomists for standard genome sequencing and annotation.</title>
        <authorList>
            <consortium name="The Broad Institute Genomics Platform"/>
            <consortium name="The Broad Institute Genome Sequencing Center for Infectious Disease"/>
            <person name="Wu L."/>
            <person name="Ma J."/>
        </authorList>
    </citation>
    <scope>NUCLEOTIDE SEQUENCE [LARGE SCALE GENOMIC DNA]</scope>
    <source>
        <strain evidence="4">CGMCC 4.7396</strain>
    </source>
</reference>
<dbReference type="RefSeq" id="WP_387975368.1">
    <property type="nucleotide sequence ID" value="NZ_JBHRWO010000010.1"/>
</dbReference>
<protein>
    <submittedName>
        <fullName evidence="3">Uncharacterized protein</fullName>
    </submittedName>
</protein>
<organism evidence="3 4">
    <name type="scientific">Glycomyces rhizosphaerae</name>
    <dbReference type="NCBI Taxonomy" id="2054422"/>
    <lineage>
        <taxon>Bacteria</taxon>
        <taxon>Bacillati</taxon>
        <taxon>Actinomycetota</taxon>
        <taxon>Actinomycetes</taxon>
        <taxon>Glycomycetales</taxon>
        <taxon>Glycomycetaceae</taxon>
        <taxon>Glycomyces</taxon>
    </lineage>
</organism>
<feature type="transmembrane region" description="Helical" evidence="2">
    <location>
        <begin position="34"/>
        <end position="67"/>
    </location>
</feature>
<feature type="transmembrane region" description="Helical" evidence="2">
    <location>
        <begin position="103"/>
        <end position="129"/>
    </location>
</feature>
<dbReference type="EMBL" id="JBHRWO010000010">
    <property type="protein sequence ID" value="MFC3493281.1"/>
    <property type="molecule type" value="Genomic_DNA"/>
</dbReference>
<feature type="transmembrane region" description="Helical" evidence="2">
    <location>
        <begin position="135"/>
        <end position="152"/>
    </location>
</feature>
<keyword evidence="2" id="KW-0812">Transmembrane</keyword>
<dbReference type="Proteomes" id="UP001595712">
    <property type="component" value="Unassembled WGS sequence"/>
</dbReference>
<gene>
    <name evidence="3" type="ORF">ACFO8M_12380</name>
</gene>
<name>A0ABV7PXF3_9ACTN</name>
<sequence length="176" mass="19178">MTATDRHPGEPPVQFHPTPYPPPRPLARRCSARLALWLHLAACLVVWPAVYATVVIATFVGIVIVYNDHGGPLFWPLAWIASATAYGLVVGIPLAICGRRRRWYLRLIPVVIAAVPFVWLGILGALGTIPVTTEIVLWAIPSTATVALSILIQSARWWRPRREVRGETGAPGPASA</sequence>
<comment type="caution">
    <text evidence="3">The sequence shown here is derived from an EMBL/GenBank/DDBJ whole genome shotgun (WGS) entry which is preliminary data.</text>
</comment>
<feature type="region of interest" description="Disordered" evidence="1">
    <location>
        <begin position="1"/>
        <end position="20"/>
    </location>
</feature>
<keyword evidence="2" id="KW-0472">Membrane</keyword>
<accession>A0ABV7PXF3</accession>
<proteinExistence type="predicted"/>
<evidence type="ECO:0000256" key="2">
    <source>
        <dbReference type="SAM" id="Phobius"/>
    </source>
</evidence>
<keyword evidence="4" id="KW-1185">Reference proteome</keyword>
<evidence type="ECO:0000256" key="1">
    <source>
        <dbReference type="SAM" id="MobiDB-lite"/>
    </source>
</evidence>
<keyword evidence="2" id="KW-1133">Transmembrane helix</keyword>